<evidence type="ECO:0000259" key="6">
    <source>
        <dbReference type="PROSITE" id="PS50118"/>
    </source>
</evidence>
<dbReference type="PANTHER" id="PTHR10270">
    <property type="entry name" value="SOX TRANSCRIPTION FACTOR"/>
    <property type="match status" value="1"/>
</dbReference>
<dbReference type="GO" id="GO:0001228">
    <property type="term" value="F:DNA-binding transcription activator activity, RNA polymerase II-specific"/>
    <property type="evidence" value="ECO:0007669"/>
    <property type="project" value="TreeGrafter"/>
</dbReference>
<dbReference type="Proteomes" id="UP001303647">
    <property type="component" value="Unassembled WGS sequence"/>
</dbReference>
<accession>A0AAN7CU36</accession>
<evidence type="ECO:0000313" key="8">
    <source>
        <dbReference type="Proteomes" id="UP001303647"/>
    </source>
</evidence>
<comment type="caution">
    <text evidence="7">The sequence shown here is derived from an EMBL/GenBank/DDBJ whole genome shotgun (WGS) entry which is preliminary data.</text>
</comment>
<feature type="region of interest" description="Disordered" evidence="5">
    <location>
        <begin position="264"/>
        <end position="285"/>
    </location>
</feature>
<dbReference type="GO" id="GO:0000978">
    <property type="term" value="F:RNA polymerase II cis-regulatory region sequence-specific DNA binding"/>
    <property type="evidence" value="ECO:0007669"/>
    <property type="project" value="TreeGrafter"/>
</dbReference>
<protein>
    <submittedName>
        <fullName evidence="7">Mat a-1</fullName>
    </submittedName>
</protein>
<reference evidence="7" key="1">
    <citation type="journal article" date="2023" name="Mol. Phylogenet. Evol.">
        <title>Genome-scale phylogeny and comparative genomics of the fungal order Sordariales.</title>
        <authorList>
            <person name="Hensen N."/>
            <person name="Bonometti L."/>
            <person name="Westerberg I."/>
            <person name="Brannstrom I.O."/>
            <person name="Guillou S."/>
            <person name="Cros-Aarteil S."/>
            <person name="Calhoun S."/>
            <person name="Haridas S."/>
            <person name="Kuo A."/>
            <person name="Mondo S."/>
            <person name="Pangilinan J."/>
            <person name="Riley R."/>
            <person name="LaButti K."/>
            <person name="Andreopoulos B."/>
            <person name="Lipzen A."/>
            <person name="Chen C."/>
            <person name="Yan M."/>
            <person name="Daum C."/>
            <person name="Ng V."/>
            <person name="Clum A."/>
            <person name="Steindorff A."/>
            <person name="Ohm R.A."/>
            <person name="Martin F."/>
            <person name="Silar P."/>
            <person name="Natvig D.O."/>
            <person name="Lalanne C."/>
            <person name="Gautier V."/>
            <person name="Ament-Velasquez S.L."/>
            <person name="Kruys A."/>
            <person name="Hutchinson M.I."/>
            <person name="Powell A.J."/>
            <person name="Barry K."/>
            <person name="Miller A.N."/>
            <person name="Grigoriev I.V."/>
            <person name="Debuchy R."/>
            <person name="Gladieux P."/>
            <person name="Hiltunen Thoren M."/>
            <person name="Johannesson H."/>
        </authorList>
    </citation>
    <scope>NUCLEOTIDE SEQUENCE</scope>
    <source>
        <strain evidence="7">CBS 359.72</strain>
    </source>
</reference>
<dbReference type="CDD" id="cd01389">
    <property type="entry name" value="HMG-box_ROX1-like"/>
    <property type="match status" value="1"/>
</dbReference>
<organism evidence="7 8">
    <name type="scientific">Corynascus novoguineensis</name>
    <dbReference type="NCBI Taxonomy" id="1126955"/>
    <lineage>
        <taxon>Eukaryota</taxon>
        <taxon>Fungi</taxon>
        <taxon>Dikarya</taxon>
        <taxon>Ascomycota</taxon>
        <taxon>Pezizomycotina</taxon>
        <taxon>Sordariomycetes</taxon>
        <taxon>Sordariomycetidae</taxon>
        <taxon>Sordariales</taxon>
        <taxon>Chaetomiaceae</taxon>
        <taxon>Corynascus</taxon>
    </lineage>
</organism>
<sequence>METNMTTHLATQPPDPAMAKILGRKYWNHFAIQLGHWNSMKVIIMHDEMFRLIPISVKIEIAREMSTFLNEDVMFARDVDNAKVWILGPKKPLCPNVTLVGNTPVWDPKKMHMPVPVIKIPRPPNAYILYRKDKHNEVKAQNPNLHNNEISVIIGAMWKGETDEVRAKYYQKAEEIKAHMMALHPTYRYAPRKSSEIRRRASRRARLQVFEHNLHQGAQVNNKRASILPNSDTNHRVPPAQRLLPPVVDSGWMSYHPLLDVPTQPIAESPAGENETPAGHSPNMNGGQVYLTVEELLWGIEADIARILAET</sequence>
<keyword evidence="4" id="KW-0539">Nucleus</keyword>
<evidence type="ECO:0000256" key="5">
    <source>
        <dbReference type="SAM" id="MobiDB-lite"/>
    </source>
</evidence>
<dbReference type="GO" id="GO:0030154">
    <property type="term" value="P:cell differentiation"/>
    <property type="evidence" value="ECO:0007669"/>
    <property type="project" value="TreeGrafter"/>
</dbReference>
<dbReference type="SMART" id="SM00398">
    <property type="entry name" value="HMG"/>
    <property type="match status" value="1"/>
</dbReference>
<keyword evidence="1" id="KW-0805">Transcription regulation</keyword>
<evidence type="ECO:0000313" key="7">
    <source>
        <dbReference type="EMBL" id="KAK4247272.1"/>
    </source>
</evidence>
<gene>
    <name evidence="7" type="ORF">C7999DRAFT_14679</name>
</gene>
<evidence type="ECO:0000256" key="2">
    <source>
        <dbReference type="ARBA" id="ARBA00023125"/>
    </source>
</evidence>
<evidence type="ECO:0000256" key="1">
    <source>
        <dbReference type="ARBA" id="ARBA00023015"/>
    </source>
</evidence>
<dbReference type="PROSITE" id="PS50118">
    <property type="entry name" value="HMG_BOX_2"/>
    <property type="match status" value="1"/>
</dbReference>
<dbReference type="SUPFAM" id="SSF47095">
    <property type="entry name" value="HMG-box"/>
    <property type="match status" value="1"/>
</dbReference>
<feature type="DNA-binding region" description="HMG box" evidence="4">
    <location>
        <begin position="120"/>
        <end position="188"/>
    </location>
</feature>
<dbReference type="InterPro" id="IPR036910">
    <property type="entry name" value="HMG_box_dom_sf"/>
</dbReference>
<keyword evidence="8" id="KW-1185">Reference proteome</keyword>
<dbReference type="PANTHER" id="PTHR10270:SF161">
    <property type="entry name" value="SEX-DETERMINING REGION Y PROTEIN"/>
    <property type="match status" value="1"/>
</dbReference>
<dbReference type="EMBL" id="MU857657">
    <property type="protein sequence ID" value="KAK4247272.1"/>
    <property type="molecule type" value="Genomic_DNA"/>
</dbReference>
<keyword evidence="2 4" id="KW-0238">DNA-binding</keyword>
<dbReference type="InterPro" id="IPR050140">
    <property type="entry name" value="SRY-related_HMG-box_TF-like"/>
</dbReference>
<feature type="domain" description="HMG box" evidence="6">
    <location>
        <begin position="120"/>
        <end position="188"/>
    </location>
</feature>
<dbReference type="InterPro" id="IPR009071">
    <property type="entry name" value="HMG_box_dom"/>
</dbReference>
<dbReference type="GO" id="GO:0005634">
    <property type="term" value="C:nucleus"/>
    <property type="evidence" value="ECO:0007669"/>
    <property type="project" value="UniProtKB-UniRule"/>
</dbReference>
<keyword evidence="3" id="KW-0804">Transcription</keyword>
<evidence type="ECO:0000256" key="3">
    <source>
        <dbReference type="ARBA" id="ARBA00023163"/>
    </source>
</evidence>
<name>A0AAN7CU36_9PEZI</name>
<reference evidence="7" key="2">
    <citation type="submission" date="2023-05" db="EMBL/GenBank/DDBJ databases">
        <authorList>
            <consortium name="Lawrence Berkeley National Laboratory"/>
            <person name="Steindorff A."/>
            <person name="Hensen N."/>
            <person name="Bonometti L."/>
            <person name="Westerberg I."/>
            <person name="Brannstrom I.O."/>
            <person name="Guillou S."/>
            <person name="Cros-Aarteil S."/>
            <person name="Calhoun S."/>
            <person name="Haridas S."/>
            <person name="Kuo A."/>
            <person name="Mondo S."/>
            <person name="Pangilinan J."/>
            <person name="Riley R."/>
            <person name="Labutti K."/>
            <person name="Andreopoulos B."/>
            <person name="Lipzen A."/>
            <person name="Chen C."/>
            <person name="Yanf M."/>
            <person name="Daum C."/>
            <person name="Ng V."/>
            <person name="Clum A."/>
            <person name="Ohm R."/>
            <person name="Martin F."/>
            <person name="Silar P."/>
            <person name="Natvig D."/>
            <person name="Lalanne C."/>
            <person name="Gautier V."/>
            <person name="Ament-Velasquez S.L."/>
            <person name="Kruys A."/>
            <person name="Hutchinson M.I."/>
            <person name="Powell A.J."/>
            <person name="Barry K."/>
            <person name="Miller A.N."/>
            <person name="Grigoriev I.V."/>
            <person name="Debuchy R."/>
            <person name="Gladieux P."/>
            <person name="Thoren M.H."/>
            <person name="Johannesson H."/>
        </authorList>
    </citation>
    <scope>NUCLEOTIDE SEQUENCE</scope>
    <source>
        <strain evidence="7">CBS 359.72</strain>
    </source>
</reference>
<proteinExistence type="predicted"/>
<dbReference type="AlphaFoldDB" id="A0AAN7CU36"/>
<evidence type="ECO:0000256" key="4">
    <source>
        <dbReference type="PROSITE-ProRule" id="PRU00267"/>
    </source>
</evidence>
<dbReference type="Pfam" id="PF00505">
    <property type="entry name" value="HMG_box"/>
    <property type="match status" value="1"/>
</dbReference>
<dbReference type="FunFam" id="1.10.30.10:FF:000041">
    <property type="entry name" value="HMG box family protein"/>
    <property type="match status" value="1"/>
</dbReference>
<dbReference type="Gene3D" id="1.10.30.10">
    <property type="entry name" value="High mobility group box domain"/>
    <property type="match status" value="1"/>
</dbReference>